<keyword evidence="3 4" id="KW-0408">Iron</keyword>
<dbReference type="RefSeq" id="WP_394824771.1">
    <property type="nucleotide sequence ID" value="NZ_CP089984.1"/>
</dbReference>
<organism evidence="6 7">
    <name type="scientific">Pendulispora albinea</name>
    <dbReference type="NCBI Taxonomy" id="2741071"/>
    <lineage>
        <taxon>Bacteria</taxon>
        <taxon>Pseudomonadati</taxon>
        <taxon>Myxococcota</taxon>
        <taxon>Myxococcia</taxon>
        <taxon>Myxococcales</taxon>
        <taxon>Sorangiineae</taxon>
        <taxon>Pendulisporaceae</taxon>
        <taxon>Pendulispora</taxon>
    </lineage>
</organism>
<dbReference type="Proteomes" id="UP001370348">
    <property type="component" value="Chromosome"/>
</dbReference>
<dbReference type="PROSITE" id="PS51007">
    <property type="entry name" value="CYTC"/>
    <property type="match status" value="3"/>
</dbReference>
<keyword evidence="2 4" id="KW-0479">Metal-binding</keyword>
<gene>
    <name evidence="6" type="ORF">LZC94_45925</name>
</gene>
<feature type="domain" description="Cytochrome c" evidence="5">
    <location>
        <begin position="405"/>
        <end position="591"/>
    </location>
</feature>
<sequence length="717" mass="76399">MGFVAIAFVAMADTVGTRTTSSVAVSIFAPLGEPLPGIDSEARVRFERGRAVATRRFLPSEGLGPAYNATSCHGCHEKPVTGGAASRYRGAPLEQHSKTEHIAPFKHHFTATSVEPREGNPRTAHLPLPFFGVGLLAEIPAEEIISRADPSDRNHDGIRGKVNFERGFIGRFGRKAQMSTLRGFVRLALLDQMGVTTSPVPPLYMRERYSPAELPTSDADSAPDPELGSDDLTNLLAFVALLAPPPPDAPTRETRAGEETFRAAGCTSCHVPSLRGPRGPIPAYTDLLLHDMGQDMADGVVVGEANEREFRTTPLWGLGAAGPYLHDGRADTLDEAIRAHGGEGLRAAQTYAALSERERGALLAFLRSLGGSGYRPDGLLPKNAPVPAAGAPGGPLAALSQAERARFVRGRDVFDHDFRRSEGLGPFFNGDACRSCHFDPAIGGAGPSDVDVVRHGILGADGVFELPASGDTMAHRFGLAGRSPFIDAKANLFERRQTPTIFGAGLVDAIPEESIRALADAQDRDGEVRGTVSVLAGGNVGRFGWKGQMASLSDFVEDAFTNELGLPTSELAKALGPSAFDDVVYFLGKLAPPMRRALPPEMAARGEAAFSAAGCASCHTPMLRTRAGEPVPLFSDLLLHDVAPKNAPLIVQNGTRSFRTPPLWGLPSTAPYFHDGMSETIEAAIVRHDGEAKRSRERYGAMKEDDRAALLALLHSL</sequence>
<proteinExistence type="predicted"/>
<keyword evidence="1 4" id="KW-0349">Heme</keyword>
<evidence type="ECO:0000313" key="7">
    <source>
        <dbReference type="Proteomes" id="UP001370348"/>
    </source>
</evidence>
<evidence type="ECO:0000256" key="1">
    <source>
        <dbReference type="ARBA" id="ARBA00022617"/>
    </source>
</evidence>
<dbReference type="InterPro" id="IPR051395">
    <property type="entry name" value="Cytochrome_c_Peroxidase/MauG"/>
</dbReference>
<dbReference type="SUPFAM" id="SSF46626">
    <property type="entry name" value="Cytochrome c"/>
    <property type="match status" value="3"/>
</dbReference>
<dbReference type="InterPro" id="IPR010538">
    <property type="entry name" value="DHOR"/>
</dbReference>
<evidence type="ECO:0000313" key="6">
    <source>
        <dbReference type="EMBL" id="WXB15146.1"/>
    </source>
</evidence>
<dbReference type="InterPro" id="IPR036909">
    <property type="entry name" value="Cyt_c-like_dom_sf"/>
</dbReference>
<evidence type="ECO:0000256" key="4">
    <source>
        <dbReference type="PROSITE-ProRule" id="PRU00433"/>
    </source>
</evidence>
<evidence type="ECO:0000259" key="5">
    <source>
        <dbReference type="PROSITE" id="PS51007"/>
    </source>
</evidence>
<keyword evidence="7" id="KW-1185">Reference proteome</keyword>
<evidence type="ECO:0000256" key="3">
    <source>
        <dbReference type="ARBA" id="ARBA00023004"/>
    </source>
</evidence>
<feature type="domain" description="Cytochrome c" evidence="5">
    <location>
        <begin position="601"/>
        <end position="717"/>
    </location>
</feature>
<dbReference type="EMBL" id="CP089984">
    <property type="protein sequence ID" value="WXB15146.1"/>
    <property type="molecule type" value="Genomic_DNA"/>
</dbReference>
<dbReference type="Pfam" id="PF06537">
    <property type="entry name" value="DHOR"/>
    <property type="match status" value="2"/>
</dbReference>
<name>A0ABZ2M1D8_9BACT</name>
<dbReference type="Gene3D" id="1.10.760.10">
    <property type="entry name" value="Cytochrome c-like domain"/>
    <property type="match status" value="2"/>
</dbReference>
<protein>
    <submittedName>
        <fullName evidence="6">C-type cytochrome</fullName>
    </submittedName>
</protein>
<evidence type="ECO:0000256" key="2">
    <source>
        <dbReference type="ARBA" id="ARBA00022723"/>
    </source>
</evidence>
<reference evidence="6 7" key="1">
    <citation type="submission" date="2021-12" db="EMBL/GenBank/DDBJ databases">
        <title>Discovery of the Pendulisporaceae a myxobacterial family with distinct sporulation behavior and unique specialized metabolism.</title>
        <authorList>
            <person name="Garcia R."/>
            <person name="Popoff A."/>
            <person name="Bader C.D."/>
            <person name="Loehr J."/>
            <person name="Walesch S."/>
            <person name="Walt C."/>
            <person name="Boldt J."/>
            <person name="Bunk B."/>
            <person name="Haeckl F.J.F.P.J."/>
            <person name="Gunesch A.P."/>
            <person name="Birkelbach J."/>
            <person name="Nuebel U."/>
            <person name="Pietschmann T."/>
            <person name="Bach T."/>
            <person name="Mueller R."/>
        </authorList>
    </citation>
    <scope>NUCLEOTIDE SEQUENCE [LARGE SCALE GENOMIC DNA]</scope>
    <source>
        <strain evidence="6 7">MSr11954</strain>
    </source>
</reference>
<dbReference type="InterPro" id="IPR009056">
    <property type="entry name" value="Cyt_c-like_dom"/>
</dbReference>
<dbReference type="PANTHER" id="PTHR30600">
    <property type="entry name" value="CYTOCHROME C PEROXIDASE-RELATED"/>
    <property type="match status" value="1"/>
</dbReference>
<accession>A0ABZ2M1D8</accession>
<feature type="domain" description="Cytochrome c" evidence="5">
    <location>
        <begin position="252"/>
        <end position="370"/>
    </location>
</feature>
<dbReference type="PANTHER" id="PTHR30600:SF4">
    <property type="entry name" value="CYTOCHROME C DOMAIN-CONTAINING PROTEIN"/>
    <property type="match status" value="1"/>
</dbReference>